<dbReference type="PANTHER" id="PTHR12526">
    <property type="entry name" value="GLYCOSYLTRANSFERASE"/>
    <property type="match status" value="1"/>
</dbReference>
<dbReference type="PANTHER" id="PTHR12526:SF630">
    <property type="entry name" value="GLYCOSYLTRANSFERASE"/>
    <property type="match status" value="1"/>
</dbReference>
<feature type="domain" description="Glycosyl transferase family 1" evidence="1">
    <location>
        <begin position="198"/>
        <end position="353"/>
    </location>
</feature>
<keyword evidence="2" id="KW-0808">Transferase</keyword>
<dbReference type="GO" id="GO:0016757">
    <property type="term" value="F:glycosyltransferase activity"/>
    <property type="evidence" value="ECO:0007669"/>
    <property type="project" value="InterPro"/>
</dbReference>
<dbReference type="InterPro" id="IPR001296">
    <property type="entry name" value="Glyco_trans_1"/>
</dbReference>
<name>A0A0X3APZ9_9FLAO</name>
<evidence type="ECO:0000313" key="3">
    <source>
        <dbReference type="Proteomes" id="UP000182761"/>
    </source>
</evidence>
<dbReference type="AlphaFoldDB" id="A0A0X3APZ9"/>
<evidence type="ECO:0000259" key="1">
    <source>
        <dbReference type="Pfam" id="PF00534"/>
    </source>
</evidence>
<reference evidence="2 3" key="1">
    <citation type="submission" date="2016-01" db="EMBL/GenBank/DDBJ databases">
        <authorList>
            <person name="McClelland M."/>
            <person name="Jain A."/>
            <person name="Saraogi P."/>
            <person name="Mendelson R."/>
            <person name="Westerman R."/>
            <person name="SanMiguel P."/>
            <person name="Csonka L."/>
        </authorList>
    </citation>
    <scope>NUCLEOTIDE SEQUENCE [LARGE SCALE GENOMIC DNA]</scope>
    <source>
        <strain evidence="2 3">R-53146</strain>
    </source>
</reference>
<dbReference type="SUPFAM" id="SSF53756">
    <property type="entry name" value="UDP-Glycosyltransferase/glycogen phosphorylase"/>
    <property type="match status" value="1"/>
</dbReference>
<proteinExistence type="predicted"/>
<dbReference type="STRING" id="1586267.GCA_001418685_00959"/>
<gene>
    <name evidence="2" type="ORF">Ga0061079_10574</name>
</gene>
<protein>
    <submittedName>
        <fullName evidence="2">Glycosyltransferase involved in cell wall bisynthesis</fullName>
    </submittedName>
</protein>
<dbReference type="EMBL" id="FCOR01000005">
    <property type="protein sequence ID" value="CVK16115.1"/>
    <property type="molecule type" value="Genomic_DNA"/>
</dbReference>
<evidence type="ECO:0000313" key="2">
    <source>
        <dbReference type="EMBL" id="CVK16115.1"/>
    </source>
</evidence>
<keyword evidence="3" id="KW-1185">Reference proteome</keyword>
<sequence length="378" mass="44427">MKIVYCIGNIHNSGGIERVISIKSNYLVNKGYEVHIVVIYPSAKKTFFNFNSHIQFHYLNLDFEKERGLKKHLNFKKNKKIFLQTIGNLFQNMKPDIVISTFCKYSKYIYELNDGSKKIIERHFAKYKRAQYYSKLDNYYLGRIITYLYRKKDYDICKNFDRFIVLTNEDKESWGKNITNLEVIENPLTLIPNHRALLENKRVISLGRLNQQKQFDHLIEIWNMIAQKYPDWKLSIYGNGEKEKVLKEMIERLHLSSSVEIHPATSDISSVLLESSIYVMTSKYEGFPLTLIESMVHGVPPISYMCKCGPKEIIHNEVDGLLVPFNNKNIFAQKLSYLIENENVRKRMGKAASENVLCYSQNVIMQKWIDLFQRLVDD</sequence>
<dbReference type="Proteomes" id="UP000182761">
    <property type="component" value="Unassembled WGS sequence"/>
</dbReference>
<organism evidence="2 3">
    <name type="scientific">Apibacter mensalis</name>
    <dbReference type="NCBI Taxonomy" id="1586267"/>
    <lineage>
        <taxon>Bacteria</taxon>
        <taxon>Pseudomonadati</taxon>
        <taxon>Bacteroidota</taxon>
        <taxon>Flavobacteriia</taxon>
        <taxon>Flavobacteriales</taxon>
        <taxon>Weeksellaceae</taxon>
        <taxon>Apibacter</taxon>
    </lineage>
</organism>
<dbReference type="OrthoDB" id="9811239at2"/>
<dbReference type="CDD" id="cd03820">
    <property type="entry name" value="GT4_AmsD-like"/>
    <property type="match status" value="1"/>
</dbReference>
<dbReference type="RefSeq" id="WP_055425326.1">
    <property type="nucleotide sequence ID" value="NZ_FCOR01000005.1"/>
</dbReference>
<dbReference type="Pfam" id="PF00534">
    <property type="entry name" value="Glycos_transf_1"/>
    <property type="match status" value="1"/>
</dbReference>
<accession>A0A0X3APZ9</accession>
<dbReference type="Gene3D" id="3.40.50.2000">
    <property type="entry name" value="Glycogen Phosphorylase B"/>
    <property type="match status" value="2"/>
</dbReference>